<sequence length="69" mass="8261">MKNPFHLMDAYRFQRDVEITRMRKCMGDILSSDKTALAKRKAYWKASRKINAKIFPRGKNFALHYERPL</sequence>
<accession>A0AB39CEH4</accession>
<dbReference type="EMBL" id="PQ015379">
    <property type="protein sequence ID" value="XDJ15289.1"/>
    <property type="molecule type" value="Genomic_DNA"/>
</dbReference>
<name>A0AB39CEH4_9VIRU</name>
<protein>
    <submittedName>
        <fullName evidence="1">Uncharacterized protein</fullName>
    </submittedName>
</protein>
<proteinExistence type="predicted"/>
<organism evidence="1">
    <name type="scientific">Pseudomonas phage HRDY3</name>
    <dbReference type="NCBI Taxonomy" id="3236930"/>
    <lineage>
        <taxon>Viruses</taxon>
    </lineage>
</organism>
<evidence type="ECO:0000313" key="1">
    <source>
        <dbReference type="EMBL" id="XDJ15289.1"/>
    </source>
</evidence>
<reference evidence="1" key="1">
    <citation type="submission" date="2024-07" db="EMBL/GenBank/DDBJ databases">
        <authorList>
            <person name="Bringhurst R.M."/>
            <person name="Homer T.E."/>
        </authorList>
    </citation>
    <scope>NUCLEOTIDE SEQUENCE</scope>
</reference>